<dbReference type="EMBL" id="KL198036">
    <property type="protein sequence ID" value="KDQ14667.1"/>
    <property type="molecule type" value="Genomic_DNA"/>
</dbReference>
<name>A0A067MS21_BOTB1</name>
<gene>
    <name evidence="1" type="ORF">BOTBODRAFT_174527</name>
</gene>
<keyword evidence="2" id="KW-1185">Reference proteome</keyword>
<organism evidence="1 2">
    <name type="scientific">Botryobasidium botryosum (strain FD-172 SS1)</name>
    <dbReference type="NCBI Taxonomy" id="930990"/>
    <lineage>
        <taxon>Eukaryota</taxon>
        <taxon>Fungi</taxon>
        <taxon>Dikarya</taxon>
        <taxon>Basidiomycota</taxon>
        <taxon>Agaricomycotina</taxon>
        <taxon>Agaricomycetes</taxon>
        <taxon>Cantharellales</taxon>
        <taxon>Botryobasidiaceae</taxon>
        <taxon>Botryobasidium</taxon>
    </lineage>
</organism>
<reference evidence="2" key="1">
    <citation type="journal article" date="2014" name="Proc. Natl. Acad. Sci. U.S.A.">
        <title>Extensive sampling of basidiomycete genomes demonstrates inadequacy of the white-rot/brown-rot paradigm for wood decay fungi.</title>
        <authorList>
            <person name="Riley R."/>
            <person name="Salamov A.A."/>
            <person name="Brown D.W."/>
            <person name="Nagy L.G."/>
            <person name="Floudas D."/>
            <person name="Held B.W."/>
            <person name="Levasseur A."/>
            <person name="Lombard V."/>
            <person name="Morin E."/>
            <person name="Otillar R."/>
            <person name="Lindquist E.A."/>
            <person name="Sun H."/>
            <person name="LaButti K.M."/>
            <person name="Schmutz J."/>
            <person name="Jabbour D."/>
            <person name="Luo H."/>
            <person name="Baker S.E."/>
            <person name="Pisabarro A.G."/>
            <person name="Walton J.D."/>
            <person name="Blanchette R.A."/>
            <person name="Henrissat B."/>
            <person name="Martin F."/>
            <person name="Cullen D."/>
            <person name="Hibbett D.S."/>
            <person name="Grigoriev I.V."/>
        </authorList>
    </citation>
    <scope>NUCLEOTIDE SEQUENCE [LARGE SCALE GENOMIC DNA]</scope>
    <source>
        <strain evidence="2">FD-172 SS1</strain>
    </source>
</reference>
<proteinExistence type="predicted"/>
<dbReference type="Proteomes" id="UP000027195">
    <property type="component" value="Unassembled WGS sequence"/>
</dbReference>
<dbReference type="AlphaFoldDB" id="A0A067MS21"/>
<evidence type="ECO:0000313" key="2">
    <source>
        <dbReference type="Proteomes" id="UP000027195"/>
    </source>
</evidence>
<sequence>MSPLQELATLVLEIENNRRNTHHLGASISYASLFAKVYEGDGYARYTAPISLRTALTSTFCVEFKNEMVRDWAINTKFVTVFHRRYYFEKWNQATTAFRQCTNCWAVGHMRPECRKVRPTCELCALSHARLDHLCPTEGCGARGIQCEHIALRCANCGGPHKASNKPCVGRVVVQLAGPAAVAKAREAEKLT</sequence>
<protein>
    <recommendedName>
        <fullName evidence="3">CCHC-type domain-containing protein</fullName>
    </recommendedName>
</protein>
<evidence type="ECO:0000313" key="1">
    <source>
        <dbReference type="EMBL" id="KDQ14667.1"/>
    </source>
</evidence>
<evidence type="ECO:0008006" key="3">
    <source>
        <dbReference type="Google" id="ProtNLM"/>
    </source>
</evidence>
<dbReference type="OrthoDB" id="3256305at2759"/>
<dbReference type="HOGENOM" id="CLU_1414948_0_0_1"/>
<dbReference type="InParanoid" id="A0A067MS21"/>
<accession>A0A067MS21</accession>